<dbReference type="GO" id="GO:0005829">
    <property type="term" value="C:cytosol"/>
    <property type="evidence" value="ECO:0007669"/>
    <property type="project" value="TreeGrafter"/>
</dbReference>
<dbReference type="InterPro" id="IPR006158">
    <property type="entry name" value="Cobalamin-bd"/>
</dbReference>
<evidence type="ECO:0000256" key="5">
    <source>
        <dbReference type="ARBA" id="ARBA00022723"/>
    </source>
</evidence>
<dbReference type="SFLD" id="SFLDS00029">
    <property type="entry name" value="Radical_SAM"/>
    <property type="match status" value="1"/>
</dbReference>
<dbReference type="SFLD" id="SFLDG01082">
    <property type="entry name" value="B12-binding_domain_containing"/>
    <property type="match status" value="1"/>
</dbReference>
<dbReference type="CDD" id="cd01335">
    <property type="entry name" value="Radical_SAM"/>
    <property type="match status" value="1"/>
</dbReference>
<dbReference type="RefSeq" id="WP_186906447.1">
    <property type="nucleotide sequence ID" value="NZ_JACOPP010000002.1"/>
</dbReference>
<gene>
    <name evidence="10" type="ORF">H8S57_02250</name>
</gene>
<dbReference type="Proteomes" id="UP000661435">
    <property type="component" value="Unassembled WGS sequence"/>
</dbReference>
<comment type="caution">
    <text evidence="10">The sequence shown here is derived from an EMBL/GenBank/DDBJ whole genome shotgun (WGS) entry which is preliminary data.</text>
</comment>
<evidence type="ECO:0000256" key="2">
    <source>
        <dbReference type="ARBA" id="ARBA00022603"/>
    </source>
</evidence>
<dbReference type="Gene3D" id="3.80.30.20">
    <property type="entry name" value="tm_1862 like domain"/>
    <property type="match status" value="1"/>
</dbReference>
<dbReference type="EMBL" id="JACOPP010000002">
    <property type="protein sequence ID" value="MBC5732548.1"/>
    <property type="molecule type" value="Genomic_DNA"/>
</dbReference>
<keyword evidence="2" id="KW-0489">Methyltransferase</keyword>
<dbReference type="GO" id="GO:0003824">
    <property type="term" value="F:catalytic activity"/>
    <property type="evidence" value="ECO:0007669"/>
    <property type="project" value="InterPro"/>
</dbReference>
<evidence type="ECO:0000313" key="11">
    <source>
        <dbReference type="Proteomes" id="UP000661435"/>
    </source>
</evidence>
<dbReference type="PANTHER" id="PTHR43409:SF7">
    <property type="entry name" value="BLL1977 PROTEIN"/>
    <property type="match status" value="1"/>
</dbReference>
<sequence length="464" mass="52693">MKIVFITPASWLRRQRFYRLGGSFYGHTNAITGPLILGHILKTAGHQVEVYEELYTTLNYKRLTKGVDVFCLNAMTSTAPRAYELADRFRRETGARVILGGIHPSTLPEEAAEHADQVIVGEGERVILDVVEGRIRDAVVRAPCVEDLDCVPIPDYSILKTRCDTANVMSSRGCPYCCSFCTTSRMFRPYRRRSVESVIAELRCYKRLGFRYMNFEDDNFTADPDYAKEICRRMIAEDLVFRETFFFGRTDLYRDEQLLDLLEQAHLNRVLVGIESLNQQALDQVEKHQRVADIEACGAALARHKIRLIASLVLGIDADTPEDIRRSVAFARQIGAYQLQPAILTPFPGTAVYEQYREEGRILTRDWEQFDMMNVTFQPKHMTAWELQEEFMRSSRTFYDIRSSFQIMARFGPAYGLRRLGLAAAAKLGTFAEGVAAELGRGSYYYSLKHGETGTAGAQKAEGL</sequence>
<dbReference type="Pfam" id="PF04055">
    <property type="entry name" value="Radical_SAM"/>
    <property type="match status" value="1"/>
</dbReference>
<dbReference type="SUPFAM" id="SSF102114">
    <property type="entry name" value="Radical SAM enzymes"/>
    <property type="match status" value="1"/>
</dbReference>
<dbReference type="Pfam" id="PF02310">
    <property type="entry name" value="B12-binding"/>
    <property type="match status" value="1"/>
</dbReference>
<accession>A0A8J6JB75</accession>
<dbReference type="SMART" id="SM00729">
    <property type="entry name" value="Elp3"/>
    <property type="match status" value="1"/>
</dbReference>
<dbReference type="SFLD" id="SFLDG01123">
    <property type="entry name" value="methyltransferase_(Class_B)"/>
    <property type="match status" value="1"/>
</dbReference>
<evidence type="ECO:0000256" key="7">
    <source>
        <dbReference type="ARBA" id="ARBA00023014"/>
    </source>
</evidence>
<dbReference type="PROSITE" id="PS51918">
    <property type="entry name" value="RADICAL_SAM"/>
    <property type="match status" value="1"/>
</dbReference>
<dbReference type="InterPro" id="IPR007197">
    <property type="entry name" value="rSAM"/>
</dbReference>
<dbReference type="GO" id="GO:0046872">
    <property type="term" value="F:metal ion binding"/>
    <property type="evidence" value="ECO:0007669"/>
    <property type="project" value="UniProtKB-KW"/>
</dbReference>
<dbReference type="InterPro" id="IPR006638">
    <property type="entry name" value="Elp3/MiaA/NifB-like_rSAM"/>
</dbReference>
<keyword evidence="6" id="KW-0408">Iron</keyword>
<keyword evidence="3" id="KW-0808">Transferase</keyword>
<keyword evidence="7" id="KW-0411">Iron-sulfur</keyword>
<dbReference type="InterPro" id="IPR034466">
    <property type="entry name" value="Methyltransferase_Class_B"/>
</dbReference>
<keyword evidence="4" id="KW-0949">S-adenosyl-L-methionine</keyword>
<dbReference type="Gene3D" id="3.40.50.280">
    <property type="entry name" value="Cobalamin-binding domain"/>
    <property type="match status" value="1"/>
</dbReference>
<name>A0A8J6JB75_9FIRM</name>
<organism evidence="10 11">
    <name type="scientific">Lawsonibacter hominis</name>
    <dbReference type="NCBI Taxonomy" id="2763053"/>
    <lineage>
        <taxon>Bacteria</taxon>
        <taxon>Bacillati</taxon>
        <taxon>Bacillota</taxon>
        <taxon>Clostridia</taxon>
        <taxon>Eubacteriales</taxon>
        <taxon>Oscillospiraceae</taxon>
        <taxon>Lawsonibacter</taxon>
    </lineage>
</organism>
<evidence type="ECO:0000313" key="10">
    <source>
        <dbReference type="EMBL" id="MBC5732548.1"/>
    </source>
</evidence>
<dbReference type="GO" id="GO:0031419">
    <property type="term" value="F:cobalamin binding"/>
    <property type="evidence" value="ECO:0007669"/>
    <property type="project" value="InterPro"/>
</dbReference>
<dbReference type="InterPro" id="IPR051198">
    <property type="entry name" value="BchE-like"/>
</dbReference>
<evidence type="ECO:0000259" key="8">
    <source>
        <dbReference type="PROSITE" id="PS51332"/>
    </source>
</evidence>
<evidence type="ECO:0000256" key="1">
    <source>
        <dbReference type="ARBA" id="ARBA00001966"/>
    </source>
</evidence>
<feature type="domain" description="Radical SAM core" evidence="9">
    <location>
        <begin position="160"/>
        <end position="380"/>
    </location>
</feature>
<protein>
    <submittedName>
        <fullName evidence="10">B12-binding domain-containing radical SAM protein</fullName>
    </submittedName>
</protein>
<comment type="cofactor">
    <cofactor evidence="1">
        <name>[4Fe-4S] cluster</name>
        <dbReference type="ChEBI" id="CHEBI:49883"/>
    </cofactor>
</comment>
<dbReference type="InterPro" id="IPR058240">
    <property type="entry name" value="rSAM_sf"/>
</dbReference>
<dbReference type="PANTHER" id="PTHR43409">
    <property type="entry name" value="ANAEROBIC MAGNESIUM-PROTOPORPHYRIN IX MONOMETHYL ESTER CYCLASE-RELATED"/>
    <property type="match status" value="1"/>
</dbReference>
<feature type="domain" description="B12-binding" evidence="8">
    <location>
        <begin position="14"/>
        <end position="141"/>
    </location>
</feature>
<evidence type="ECO:0000259" key="9">
    <source>
        <dbReference type="PROSITE" id="PS51918"/>
    </source>
</evidence>
<keyword evidence="5" id="KW-0479">Metal-binding</keyword>
<dbReference type="GO" id="GO:0051539">
    <property type="term" value="F:4 iron, 4 sulfur cluster binding"/>
    <property type="evidence" value="ECO:0007669"/>
    <property type="project" value="UniProtKB-KW"/>
</dbReference>
<evidence type="ECO:0000256" key="3">
    <source>
        <dbReference type="ARBA" id="ARBA00022679"/>
    </source>
</evidence>
<dbReference type="AlphaFoldDB" id="A0A8J6JB75"/>
<reference evidence="10" key="1">
    <citation type="submission" date="2020-08" db="EMBL/GenBank/DDBJ databases">
        <title>Genome public.</title>
        <authorList>
            <person name="Liu C."/>
            <person name="Sun Q."/>
        </authorList>
    </citation>
    <scope>NUCLEOTIDE SEQUENCE</scope>
    <source>
        <strain evidence="10">NSJ-51</strain>
    </source>
</reference>
<keyword evidence="11" id="KW-1185">Reference proteome</keyword>
<evidence type="ECO:0000256" key="4">
    <source>
        <dbReference type="ARBA" id="ARBA00022691"/>
    </source>
</evidence>
<proteinExistence type="predicted"/>
<dbReference type="PROSITE" id="PS51332">
    <property type="entry name" value="B12_BINDING"/>
    <property type="match status" value="1"/>
</dbReference>
<evidence type="ECO:0000256" key="6">
    <source>
        <dbReference type="ARBA" id="ARBA00023004"/>
    </source>
</evidence>
<dbReference type="InterPro" id="IPR023404">
    <property type="entry name" value="rSAM_horseshoe"/>
</dbReference>